<dbReference type="GO" id="GO:0012505">
    <property type="term" value="C:endomembrane system"/>
    <property type="evidence" value="ECO:0007669"/>
    <property type="project" value="UniProtKB-SubCell"/>
</dbReference>
<dbReference type="GO" id="GO:0030244">
    <property type="term" value="P:cellulose biosynthetic process"/>
    <property type="evidence" value="ECO:0007669"/>
    <property type="project" value="InterPro"/>
</dbReference>
<dbReference type="Proteomes" id="UP000224567">
    <property type="component" value="Unassembled WGS sequence"/>
</dbReference>
<evidence type="ECO:0000256" key="3">
    <source>
        <dbReference type="ARBA" id="ARBA00022679"/>
    </source>
</evidence>
<accession>A0A2G2X5C0</accession>
<dbReference type="GO" id="GO:0016020">
    <property type="term" value="C:membrane"/>
    <property type="evidence" value="ECO:0007669"/>
    <property type="project" value="InterPro"/>
</dbReference>
<comment type="caution">
    <text evidence="9">The sequence shown here is derived from an EMBL/GenBank/DDBJ whole genome shotgun (WGS) entry which is preliminary data.</text>
</comment>
<dbReference type="AlphaFoldDB" id="A0A2G2X5C0"/>
<keyword evidence="2" id="KW-0328">Glycosyltransferase</keyword>
<evidence type="ECO:0000259" key="8">
    <source>
        <dbReference type="Pfam" id="PF13088"/>
    </source>
</evidence>
<dbReference type="InterPro" id="IPR005150">
    <property type="entry name" value="Cellulose_synth"/>
</dbReference>
<dbReference type="InterPro" id="IPR011040">
    <property type="entry name" value="Sialidase"/>
</dbReference>
<evidence type="ECO:0000256" key="7">
    <source>
        <dbReference type="SAM" id="Phobius"/>
    </source>
</evidence>
<keyword evidence="6 7" id="KW-0472">Membrane</keyword>
<gene>
    <name evidence="9" type="ORF">CQW23_07112</name>
</gene>
<evidence type="ECO:0000256" key="1">
    <source>
        <dbReference type="ARBA" id="ARBA00004308"/>
    </source>
</evidence>
<comment type="subcellular location">
    <subcellularLocation>
        <location evidence="1">Endomembrane system</location>
    </subcellularLocation>
</comment>
<keyword evidence="3" id="KW-0808">Transferase</keyword>
<keyword evidence="4 7" id="KW-0812">Transmembrane</keyword>
<feature type="transmembrane region" description="Helical" evidence="7">
    <location>
        <begin position="281"/>
        <end position="300"/>
    </location>
</feature>
<evidence type="ECO:0000256" key="6">
    <source>
        <dbReference type="ARBA" id="ARBA00023136"/>
    </source>
</evidence>
<dbReference type="GO" id="GO:0016760">
    <property type="term" value="F:cellulose synthase (UDP-forming) activity"/>
    <property type="evidence" value="ECO:0007669"/>
    <property type="project" value="InterPro"/>
</dbReference>
<feature type="transmembrane region" description="Helical" evidence="7">
    <location>
        <begin position="247"/>
        <end position="269"/>
    </location>
</feature>
<dbReference type="Pfam" id="PF03552">
    <property type="entry name" value="Cellulose_synt"/>
    <property type="match status" value="1"/>
</dbReference>
<feature type="transmembrane region" description="Helical" evidence="7">
    <location>
        <begin position="216"/>
        <end position="241"/>
    </location>
</feature>
<protein>
    <recommendedName>
        <fullName evidence="8">Sialidase domain-containing protein</fullName>
    </recommendedName>
</protein>
<dbReference type="CDD" id="cd15482">
    <property type="entry name" value="Sialidase_non-viral"/>
    <property type="match status" value="1"/>
</dbReference>
<dbReference type="STRING" id="33114.A0A2G2X5C0"/>
<evidence type="ECO:0000256" key="5">
    <source>
        <dbReference type="ARBA" id="ARBA00022989"/>
    </source>
</evidence>
<feature type="domain" description="Sialidase" evidence="8">
    <location>
        <begin position="6"/>
        <end position="109"/>
    </location>
</feature>
<keyword evidence="5 7" id="KW-1133">Transmembrane helix</keyword>
<evidence type="ECO:0000313" key="9">
    <source>
        <dbReference type="EMBL" id="PHT52650.1"/>
    </source>
</evidence>
<evidence type="ECO:0000256" key="4">
    <source>
        <dbReference type="ARBA" id="ARBA00022692"/>
    </source>
</evidence>
<proteinExistence type="predicted"/>
<reference evidence="10" key="2">
    <citation type="journal article" date="2017" name="J. Anim. Genet.">
        <title>Multiple reference genome sequences of hot pepper reveal the massive evolution of plant disease resistance genes by retroduplication.</title>
        <authorList>
            <person name="Kim S."/>
            <person name="Park J."/>
            <person name="Yeom S.-I."/>
            <person name="Kim Y.-M."/>
            <person name="Seo E."/>
            <person name="Kim K.-T."/>
            <person name="Kim M.-S."/>
            <person name="Lee J.M."/>
            <person name="Cheong K."/>
            <person name="Shin H.-S."/>
            <person name="Kim S.-B."/>
            <person name="Han K."/>
            <person name="Lee J."/>
            <person name="Park M."/>
            <person name="Lee H.-A."/>
            <person name="Lee H.-Y."/>
            <person name="Lee Y."/>
            <person name="Oh S."/>
            <person name="Lee J.H."/>
            <person name="Choi E."/>
            <person name="Choi E."/>
            <person name="Lee S.E."/>
            <person name="Jeon J."/>
            <person name="Kim H."/>
            <person name="Choi G."/>
            <person name="Song H."/>
            <person name="Lee J."/>
            <person name="Lee S.-C."/>
            <person name="Kwon J.-K."/>
            <person name="Lee H.-Y."/>
            <person name="Koo N."/>
            <person name="Hong Y."/>
            <person name="Kim R.W."/>
            <person name="Kang W.-H."/>
            <person name="Huh J.H."/>
            <person name="Kang B.-C."/>
            <person name="Yang T.-J."/>
            <person name="Lee Y.-H."/>
            <person name="Bennetzen J.L."/>
            <person name="Choi D."/>
        </authorList>
    </citation>
    <scope>NUCLEOTIDE SEQUENCE [LARGE SCALE GENOMIC DNA]</scope>
    <source>
        <strain evidence="10">cv. PBC81</strain>
    </source>
</reference>
<reference evidence="9 10" key="1">
    <citation type="journal article" date="2017" name="Genome Biol.">
        <title>New reference genome sequences of hot pepper reveal the massive evolution of plant disease-resistance genes by retroduplication.</title>
        <authorList>
            <person name="Kim S."/>
            <person name="Park J."/>
            <person name="Yeom S.I."/>
            <person name="Kim Y.M."/>
            <person name="Seo E."/>
            <person name="Kim K.T."/>
            <person name="Kim M.S."/>
            <person name="Lee J.M."/>
            <person name="Cheong K."/>
            <person name="Shin H.S."/>
            <person name="Kim S.B."/>
            <person name="Han K."/>
            <person name="Lee J."/>
            <person name="Park M."/>
            <person name="Lee H.A."/>
            <person name="Lee H.Y."/>
            <person name="Lee Y."/>
            <person name="Oh S."/>
            <person name="Lee J.H."/>
            <person name="Choi E."/>
            <person name="Choi E."/>
            <person name="Lee S.E."/>
            <person name="Jeon J."/>
            <person name="Kim H."/>
            <person name="Choi G."/>
            <person name="Song H."/>
            <person name="Lee J."/>
            <person name="Lee S.C."/>
            <person name="Kwon J.K."/>
            <person name="Lee H.Y."/>
            <person name="Koo N."/>
            <person name="Hong Y."/>
            <person name="Kim R.W."/>
            <person name="Kang W.H."/>
            <person name="Huh J.H."/>
            <person name="Kang B.C."/>
            <person name="Yang T.J."/>
            <person name="Lee Y.H."/>
            <person name="Bennetzen J.L."/>
            <person name="Choi D."/>
        </authorList>
    </citation>
    <scope>NUCLEOTIDE SEQUENCE [LARGE SCALE GENOMIC DNA]</scope>
    <source>
        <strain evidence="10">cv. PBC81</strain>
    </source>
</reference>
<dbReference type="EMBL" id="MLFT02000003">
    <property type="protein sequence ID" value="PHT52650.1"/>
    <property type="molecule type" value="Genomic_DNA"/>
</dbReference>
<dbReference type="Pfam" id="PF13088">
    <property type="entry name" value="BNR_2"/>
    <property type="match status" value="1"/>
</dbReference>
<dbReference type="OrthoDB" id="72851at2759"/>
<sequence>MTADSDANGTLRILLRSFAGINKICMSESHDGGYTWSYAKPTELPNPNSGIDGVKLKDSRLLLAYNTISRGVLKVALSKNDGDSWHDVVTLEETVGEFSYPAVIQASDGLQNTNQGNTNLVFDPWFLYVFLFFGAYEHDFVRFILFKGTAKRWWNDQRMWYVKALSPFLFASIEYLTKKLGITSKGFNITSKVAGQDERKLYDQSVFSFANPSPMFVPLATISIINLIAFLRGIMIIIFKMESLDEFFIQVFIAGFAVVNCVPIYEAMLLRSDHGRMPKRIVTTSVVLSGVLCIAFSSTVR</sequence>
<name>A0A2G2X5C0_CAPBA</name>
<feature type="transmembrane region" description="Helical" evidence="7">
    <location>
        <begin position="125"/>
        <end position="145"/>
    </location>
</feature>
<dbReference type="InterPro" id="IPR036278">
    <property type="entry name" value="Sialidase_sf"/>
</dbReference>
<evidence type="ECO:0000256" key="2">
    <source>
        <dbReference type="ARBA" id="ARBA00022676"/>
    </source>
</evidence>
<evidence type="ECO:0000313" key="10">
    <source>
        <dbReference type="Proteomes" id="UP000224567"/>
    </source>
</evidence>
<dbReference type="SUPFAM" id="SSF50939">
    <property type="entry name" value="Sialidases"/>
    <property type="match status" value="1"/>
</dbReference>
<dbReference type="PANTHER" id="PTHR43752">
    <property type="entry name" value="BNR/ASP-BOX REPEAT FAMILY PROTEIN"/>
    <property type="match status" value="1"/>
</dbReference>
<keyword evidence="10" id="KW-1185">Reference proteome</keyword>
<dbReference type="PANTHER" id="PTHR43752:SF2">
    <property type="entry name" value="BNR_ASP-BOX REPEAT FAMILY PROTEIN"/>
    <property type="match status" value="1"/>
</dbReference>
<dbReference type="Gene3D" id="2.120.10.10">
    <property type="match status" value="1"/>
</dbReference>
<organism evidence="9 10">
    <name type="scientific">Capsicum baccatum</name>
    <name type="common">Peruvian pepper</name>
    <dbReference type="NCBI Taxonomy" id="33114"/>
    <lineage>
        <taxon>Eukaryota</taxon>
        <taxon>Viridiplantae</taxon>
        <taxon>Streptophyta</taxon>
        <taxon>Embryophyta</taxon>
        <taxon>Tracheophyta</taxon>
        <taxon>Spermatophyta</taxon>
        <taxon>Magnoliopsida</taxon>
        <taxon>eudicotyledons</taxon>
        <taxon>Gunneridae</taxon>
        <taxon>Pentapetalae</taxon>
        <taxon>asterids</taxon>
        <taxon>lamiids</taxon>
        <taxon>Solanales</taxon>
        <taxon>Solanaceae</taxon>
        <taxon>Solanoideae</taxon>
        <taxon>Capsiceae</taxon>
        <taxon>Capsicum</taxon>
    </lineage>
</organism>